<evidence type="ECO:0000259" key="2">
    <source>
        <dbReference type="Pfam" id="PF01073"/>
    </source>
</evidence>
<dbReference type="EMBL" id="JAKMXF010000321">
    <property type="protein sequence ID" value="KAI6649281.1"/>
    <property type="molecule type" value="Genomic_DNA"/>
</dbReference>
<dbReference type="Pfam" id="PF01073">
    <property type="entry name" value="3Beta_HSD"/>
    <property type="match status" value="1"/>
</dbReference>
<dbReference type="SUPFAM" id="SSF51735">
    <property type="entry name" value="NAD(P)-binding Rossmann-fold domains"/>
    <property type="match status" value="1"/>
</dbReference>
<proteinExistence type="inferred from homology"/>
<sequence length="344" mass="38014">MSVHTRSSCKQKCMVVGGSGFLGRNLVDDLLTNGYTVSVFDVRETNPPDDRISFFEGDMCNLSDLSTALEDCEIVFHCASPPPSLGNRDLFYRVNVTGTHTLVEACKLTRVRKLVLTSSASVVYNGVDLKAGNEQLPYTTSPIDYYTQTKALQEQIVLNANSQELMTCAIRPHGIFGPGDQQCIPGIIAAARAGKTKYKIGDGSNLVDFTYVRNVTYGMVLAAESLRAGSQSCGSVYNITNDSPIPFWVFLSRILTGLNYPAPTRSLPYKFVYFIAWITQLICWLVSPVRKITPTLTPLKVALAGTHHYYSCTKAKSEIGYSPKFSMEEAIRISLDNFQHLKNK</sequence>
<dbReference type="GO" id="GO:0016616">
    <property type="term" value="F:oxidoreductase activity, acting on the CH-OH group of donors, NAD or NADP as acceptor"/>
    <property type="evidence" value="ECO:0007669"/>
    <property type="project" value="InterPro"/>
</dbReference>
<dbReference type="GO" id="GO:0006694">
    <property type="term" value="P:steroid biosynthetic process"/>
    <property type="evidence" value="ECO:0007669"/>
    <property type="project" value="InterPro"/>
</dbReference>
<dbReference type="InterPro" id="IPR002225">
    <property type="entry name" value="3Beta_OHSteriod_DH/Estase"/>
</dbReference>
<organism evidence="3 4">
    <name type="scientific">Oopsacas minuta</name>
    <dbReference type="NCBI Taxonomy" id="111878"/>
    <lineage>
        <taxon>Eukaryota</taxon>
        <taxon>Metazoa</taxon>
        <taxon>Porifera</taxon>
        <taxon>Hexactinellida</taxon>
        <taxon>Hexasterophora</taxon>
        <taxon>Lyssacinosida</taxon>
        <taxon>Leucopsacidae</taxon>
        <taxon>Oopsacas</taxon>
    </lineage>
</organism>
<accession>A0AAV7JKI1</accession>
<dbReference type="PANTHER" id="PTHR43000">
    <property type="entry name" value="DTDP-D-GLUCOSE 4,6-DEHYDRATASE-RELATED"/>
    <property type="match status" value="1"/>
</dbReference>
<gene>
    <name evidence="3" type="ORF">LOD99_11648</name>
</gene>
<keyword evidence="1" id="KW-0560">Oxidoreductase</keyword>
<dbReference type="Gene3D" id="3.40.50.720">
    <property type="entry name" value="NAD(P)-binding Rossmann-like Domain"/>
    <property type="match status" value="1"/>
</dbReference>
<comment type="similarity">
    <text evidence="1">Belongs to the 3-beta-HSD family.</text>
</comment>
<reference evidence="3 4" key="1">
    <citation type="journal article" date="2023" name="BMC Biol.">
        <title>The compact genome of the sponge Oopsacas minuta (Hexactinellida) is lacking key metazoan core genes.</title>
        <authorList>
            <person name="Santini S."/>
            <person name="Schenkelaars Q."/>
            <person name="Jourda C."/>
            <person name="Duchesne M."/>
            <person name="Belahbib H."/>
            <person name="Rocher C."/>
            <person name="Selva M."/>
            <person name="Riesgo A."/>
            <person name="Vervoort M."/>
            <person name="Leys S.P."/>
            <person name="Kodjabachian L."/>
            <person name="Le Bivic A."/>
            <person name="Borchiellini C."/>
            <person name="Claverie J.M."/>
            <person name="Renard E."/>
        </authorList>
    </citation>
    <scope>NUCLEOTIDE SEQUENCE [LARGE SCALE GENOMIC DNA]</scope>
    <source>
        <strain evidence="3">SPO-2</strain>
    </source>
</reference>
<keyword evidence="4" id="KW-1185">Reference proteome</keyword>
<evidence type="ECO:0000313" key="3">
    <source>
        <dbReference type="EMBL" id="KAI6649281.1"/>
    </source>
</evidence>
<dbReference type="Proteomes" id="UP001165289">
    <property type="component" value="Unassembled WGS sequence"/>
</dbReference>
<dbReference type="AlphaFoldDB" id="A0AAV7JKI1"/>
<dbReference type="InterPro" id="IPR036291">
    <property type="entry name" value="NAD(P)-bd_dom_sf"/>
</dbReference>
<feature type="domain" description="3-beta hydroxysteroid dehydrogenase/isomerase" evidence="2">
    <location>
        <begin position="14"/>
        <end position="267"/>
    </location>
</feature>
<protein>
    <submittedName>
        <fullName evidence="3">Sterol-4-alpha-carboxylate 3-dehydrogenase, decarboxylating-like</fullName>
    </submittedName>
</protein>
<name>A0AAV7JKI1_9METZ</name>
<evidence type="ECO:0000256" key="1">
    <source>
        <dbReference type="RuleBase" id="RU004475"/>
    </source>
</evidence>
<evidence type="ECO:0000313" key="4">
    <source>
        <dbReference type="Proteomes" id="UP001165289"/>
    </source>
</evidence>
<comment type="caution">
    <text evidence="3">The sequence shown here is derived from an EMBL/GenBank/DDBJ whole genome shotgun (WGS) entry which is preliminary data.</text>
</comment>